<dbReference type="AlphaFoldDB" id="A0A6F9XJI5"/>
<dbReference type="GO" id="GO:0009338">
    <property type="term" value="C:exodeoxyribonuclease V complex"/>
    <property type="evidence" value="ECO:0007669"/>
    <property type="project" value="TreeGrafter"/>
</dbReference>
<dbReference type="InterPro" id="IPR029493">
    <property type="entry name" value="RecD2-like_HHH"/>
</dbReference>
<feature type="domain" description="ATP-dependent RecD2 DNA helicase-like helix-hairpin-helix" evidence="4">
    <location>
        <begin position="155"/>
        <end position="245"/>
    </location>
</feature>
<dbReference type="Gene3D" id="2.30.30.940">
    <property type="match status" value="1"/>
</dbReference>
<protein>
    <submittedName>
        <fullName evidence="5">Putative ATP-dependent exoDNAse</fullName>
    </submittedName>
</protein>
<dbReference type="GO" id="GO:0006310">
    <property type="term" value="P:DNA recombination"/>
    <property type="evidence" value="ECO:0007669"/>
    <property type="project" value="TreeGrafter"/>
</dbReference>
<gene>
    <name evidence="5" type="ORF">SY212_03780</name>
</gene>
<dbReference type="Gene3D" id="3.40.50.300">
    <property type="entry name" value="P-loop containing nucleotide triphosphate hydrolases"/>
    <property type="match status" value="2"/>
</dbReference>
<dbReference type="PANTHER" id="PTHR43788">
    <property type="entry name" value="DNA2/NAM7 HELICASE FAMILY MEMBER"/>
    <property type="match status" value="1"/>
</dbReference>
<accession>A0A6F9XJI5</accession>
<keyword evidence="1" id="KW-0547">Nucleotide-binding</keyword>
<dbReference type="Pfam" id="PF13538">
    <property type="entry name" value="UvrD_C_2"/>
    <property type="match status" value="1"/>
</dbReference>
<evidence type="ECO:0000256" key="1">
    <source>
        <dbReference type="ARBA" id="ARBA00022741"/>
    </source>
</evidence>
<dbReference type="RefSeq" id="WP_172584195.1">
    <property type="nucleotide sequence ID" value="NZ_BLAM01000054.1"/>
</dbReference>
<dbReference type="EMBL" id="BLAM01000054">
    <property type="protein sequence ID" value="GET05348.1"/>
    <property type="molecule type" value="Genomic_DNA"/>
</dbReference>
<dbReference type="Gene3D" id="1.10.10.2220">
    <property type="match status" value="1"/>
</dbReference>
<name>A0A6F9XJI5_9LACO</name>
<comment type="caution">
    <text evidence="5">The sequence shown here is derived from an EMBL/GenBank/DDBJ whole genome shotgun (WGS) entry which is preliminary data.</text>
</comment>
<reference evidence="5" key="1">
    <citation type="submission" date="2019-10" db="EMBL/GenBank/DDBJ databases">
        <title>Lactobacillus agilis SY212 Whole Genome Sequencing Project.</title>
        <authorList>
            <person name="Suzuki S."/>
            <person name="Endo A."/>
            <person name="Maeno S."/>
            <person name="Shiwa Y."/>
            <person name="Matsutani M."/>
            <person name="Kajikawa A."/>
        </authorList>
    </citation>
    <scope>NUCLEOTIDE SEQUENCE</scope>
    <source>
        <strain evidence="5">SY212</strain>
    </source>
</reference>
<keyword evidence="2" id="KW-0067">ATP-binding</keyword>
<evidence type="ECO:0000313" key="5">
    <source>
        <dbReference type="EMBL" id="GET05348.1"/>
    </source>
</evidence>
<dbReference type="CDD" id="cd18809">
    <property type="entry name" value="SF1_C_RecD"/>
    <property type="match status" value="1"/>
</dbReference>
<dbReference type="SUPFAM" id="SSF52540">
    <property type="entry name" value="P-loop containing nucleoside triphosphate hydrolases"/>
    <property type="match status" value="1"/>
</dbReference>
<dbReference type="InterPro" id="IPR027417">
    <property type="entry name" value="P-loop_NTPase"/>
</dbReference>
<dbReference type="InterPro" id="IPR027785">
    <property type="entry name" value="UvrD-like_helicase_C"/>
</dbReference>
<sequence length="768" mass="86504">MSSVVFTGKLARYVFKSNDTDFKIAAIVPREEDKDDLSFNQWGNVTVKGNMDLMKDTDYVFTCYEQEDKQWGMQYDLVLYKRKNTIEDMNPVDFENFMMTLNPTMTALLVKNYGSDKLRDILKHASDTEDYDQLTEVNGIGFNKAQKLIQQYRSQQDYSAAVAKMSPWGFSTNLIMKIVRSCGSQDIAIKKFSENPYVFCGAVKGVGFKTIDNKALEHGIADNDPRRVQAFVRYLFDELAESGDTRITLDNLKTTLVKEIYKCDLHAVIDHLKNSGLYKVYKFQGDTWVSLKEYFDLETDTARELLRLYEADVEDKKLENVDKIIADIEKEQGWQYADEQRQAIQSMLDNQVFLLQGLGGTGKSTTIKAVVEVAKANGWTVAQCALSGKAADNLSQVTGVGGRTIHRLLGADQGGKFKFRKGFELPYNLIIVDEISMVNLELFNHLLQAMYTGAKLIMVGDAGQLDSIGVGVMRGILDSELIPTQTLTQIHRQAIESAIITHSIAMRKGLQPKELDTSVGRKLYGKKKDLGYYFVEEEKSPDKKHNFIVMEAIKVFGAALKKYDVDDIQVITSTVKNSDDINRYCQQLANPASGRKNEYKVQLTKDSSYVLREGDKVINVVNNRDTCDEKGNSCPIYNGNTGILKSVQVIERDGKKPQVTLVIDFQGIGTVVVEDKIKNIRLGYCITVHKSQGSTIPCVIVALPFNFKLNSRELIYTAITRAKSLAYVITSKRTLQSTLKKSTNKIHATNLARLIQLNRKDEDSEKVL</sequence>
<dbReference type="GO" id="GO:0005524">
    <property type="term" value="F:ATP binding"/>
    <property type="evidence" value="ECO:0007669"/>
    <property type="project" value="UniProtKB-KW"/>
</dbReference>
<organism evidence="5">
    <name type="scientific">Ligilactobacillus agilis</name>
    <dbReference type="NCBI Taxonomy" id="1601"/>
    <lineage>
        <taxon>Bacteria</taxon>
        <taxon>Bacillati</taxon>
        <taxon>Bacillota</taxon>
        <taxon>Bacilli</taxon>
        <taxon>Lactobacillales</taxon>
        <taxon>Lactobacillaceae</taxon>
        <taxon>Ligilactobacillus</taxon>
    </lineage>
</organism>
<evidence type="ECO:0000256" key="2">
    <source>
        <dbReference type="ARBA" id="ARBA00022840"/>
    </source>
</evidence>
<evidence type="ECO:0000259" key="3">
    <source>
        <dbReference type="Pfam" id="PF13538"/>
    </source>
</evidence>
<dbReference type="PANTHER" id="PTHR43788:SF6">
    <property type="entry name" value="DNA HELICASE B"/>
    <property type="match status" value="1"/>
</dbReference>
<dbReference type="CDD" id="cd17933">
    <property type="entry name" value="DEXSc_RecD-like"/>
    <property type="match status" value="1"/>
</dbReference>
<dbReference type="InterPro" id="IPR050534">
    <property type="entry name" value="Coronavir_polyprotein_1ab"/>
</dbReference>
<dbReference type="Pfam" id="PF13604">
    <property type="entry name" value="AAA_30"/>
    <property type="match status" value="1"/>
</dbReference>
<dbReference type="Pfam" id="PF14490">
    <property type="entry name" value="HHH_RecD2"/>
    <property type="match status" value="1"/>
</dbReference>
<dbReference type="Proteomes" id="UP000494265">
    <property type="component" value="Unassembled WGS sequence"/>
</dbReference>
<evidence type="ECO:0000259" key="4">
    <source>
        <dbReference type="Pfam" id="PF14490"/>
    </source>
</evidence>
<feature type="domain" description="UvrD-like helicase C-terminal" evidence="3">
    <location>
        <begin position="683"/>
        <end position="729"/>
    </location>
</feature>
<proteinExistence type="predicted"/>
<dbReference type="GO" id="GO:0017116">
    <property type="term" value="F:single-stranded DNA helicase activity"/>
    <property type="evidence" value="ECO:0007669"/>
    <property type="project" value="TreeGrafter"/>
</dbReference>